<gene>
    <name evidence="1" type="ORF">DNHGIG_40220</name>
</gene>
<reference evidence="1" key="1">
    <citation type="journal article" date="2023" name="Int. J. Syst. Evol. Microbiol.">
        <title>Collibacillus ludicampi gen. nov., sp. nov., a new soil bacterium of the family Alicyclobacillaceae.</title>
        <authorList>
            <person name="Jojima T."/>
            <person name="Ioku Y."/>
            <person name="Fukuta Y."/>
            <person name="Shirasaka N."/>
            <person name="Matsumura Y."/>
            <person name="Mori M."/>
        </authorList>
    </citation>
    <scope>NUCLEOTIDE SEQUENCE</scope>
    <source>
        <strain evidence="1">TP075</strain>
    </source>
</reference>
<dbReference type="EMBL" id="BOQE01000002">
    <property type="protein sequence ID" value="GIM48473.1"/>
    <property type="molecule type" value="Genomic_DNA"/>
</dbReference>
<sequence length="66" mass="7850">MRISEAFLHIIREANGEIHHTQFRKWEAQLHQAGLIEYVWKGEEGSKDCYIRLTEKGRSRLQKINV</sequence>
<organism evidence="1 2">
    <name type="scientific">Collibacillus ludicampi</name>
    <dbReference type="NCBI Taxonomy" id="2771369"/>
    <lineage>
        <taxon>Bacteria</taxon>
        <taxon>Bacillati</taxon>
        <taxon>Bacillota</taxon>
        <taxon>Bacilli</taxon>
        <taxon>Bacillales</taxon>
        <taxon>Alicyclobacillaceae</taxon>
        <taxon>Collibacillus</taxon>
    </lineage>
</organism>
<comment type="caution">
    <text evidence="1">The sequence shown here is derived from an EMBL/GenBank/DDBJ whole genome shotgun (WGS) entry which is preliminary data.</text>
</comment>
<dbReference type="AlphaFoldDB" id="A0AAV4LKY3"/>
<protein>
    <submittedName>
        <fullName evidence="1">Uncharacterized protein</fullName>
    </submittedName>
</protein>
<evidence type="ECO:0000313" key="2">
    <source>
        <dbReference type="Proteomes" id="UP001057291"/>
    </source>
</evidence>
<evidence type="ECO:0000313" key="1">
    <source>
        <dbReference type="EMBL" id="GIM48473.1"/>
    </source>
</evidence>
<keyword evidence="2" id="KW-1185">Reference proteome</keyword>
<proteinExistence type="predicted"/>
<name>A0AAV4LKY3_9BACL</name>
<accession>A0AAV4LKY3</accession>
<dbReference type="Proteomes" id="UP001057291">
    <property type="component" value="Unassembled WGS sequence"/>
</dbReference>